<dbReference type="SMART" id="SM00228">
    <property type="entry name" value="PDZ"/>
    <property type="match status" value="1"/>
</dbReference>
<dbReference type="InterPro" id="IPR001940">
    <property type="entry name" value="Peptidase_S1C"/>
</dbReference>
<dbReference type="PRINTS" id="PR00834">
    <property type="entry name" value="PROTEASES2C"/>
</dbReference>
<dbReference type="SUPFAM" id="SSF50156">
    <property type="entry name" value="PDZ domain-like"/>
    <property type="match status" value="1"/>
</dbReference>
<dbReference type="SUPFAM" id="SSF50494">
    <property type="entry name" value="Trypsin-like serine proteases"/>
    <property type="match status" value="1"/>
</dbReference>
<dbReference type="PANTHER" id="PTHR43343">
    <property type="entry name" value="PEPTIDASE S12"/>
    <property type="match status" value="1"/>
</dbReference>
<feature type="transmembrane region" description="Helical" evidence="3">
    <location>
        <begin position="24"/>
        <end position="44"/>
    </location>
</feature>
<dbReference type="PANTHER" id="PTHR43343:SF3">
    <property type="entry name" value="PROTEASE DO-LIKE 8, CHLOROPLASTIC"/>
    <property type="match status" value="1"/>
</dbReference>
<proteinExistence type="predicted"/>
<evidence type="ECO:0000313" key="6">
    <source>
        <dbReference type="EMBL" id="CAB4680154.1"/>
    </source>
</evidence>
<keyword evidence="1" id="KW-0645">Protease</keyword>
<feature type="domain" description="PDZ" evidence="4">
    <location>
        <begin position="266"/>
        <end position="355"/>
    </location>
</feature>
<evidence type="ECO:0000313" key="7">
    <source>
        <dbReference type="EMBL" id="CAB4767971.1"/>
    </source>
</evidence>
<dbReference type="Gene3D" id="2.30.42.10">
    <property type="match status" value="1"/>
</dbReference>
<evidence type="ECO:0000256" key="2">
    <source>
        <dbReference type="ARBA" id="ARBA00022801"/>
    </source>
</evidence>
<protein>
    <submittedName>
        <fullName evidence="7">Unannotated protein</fullName>
    </submittedName>
</protein>
<dbReference type="EMBL" id="CAEZXA010000104">
    <property type="protein sequence ID" value="CAB4680154.1"/>
    <property type="molecule type" value="Genomic_DNA"/>
</dbReference>
<gene>
    <name evidence="6" type="ORF">UFOPK2334_01111</name>
    <name evidence="7" type="ORF">UFOPK2870_01160</name>
    <name evidence="5" type="ORF">UFOPK4179_01219</name>
</gene>
<dbReference type="PROSITE" id="PS50106">
    <property type="entry name" value="PDZ"/>
    <property type="match status" value="1"/>
</dbReference>
<dbReference type="Pfam" id="PF13180">
    <property type="entry name" value="PDZ_2"/>
    <property type="match status" value="1"/>
</dbReference>
<dbReference type="InterPro" id="IPR051201">
    <property type="entry name" value="Chloro_Bact_Ser_Proteases"/>
</dbReference>
<dbReference type="EMBL" id="CAEZZL010000113">
    <property type="protein sequence ID" value="CAB4767971.1"/>
    <property type="molecule type" value="Genomic_DNA"/>
</dbReference>
<keyword evidence="3" id="KW-0812">Transmembrane</keyword>
<dbReference type="InterPro" id="IPR036034">
    <property type="entry name" value="PDZ_sf"/>
</dbReference>
<dbReference type="Gene3D" id="2.40.10.120">
    <property type="match status" value="1"/>
</dbReference>
<keyword evidence="3" id="KW-1133">Transmembrane helix</keyword>
<organism evidence="7">
    <name type="scientific">freshwater metagenome</name>
    <dbReference type="NCBI Taxonomy" id="449393"/>
    <lineage>
        <taxon>unclassified sequences</taxon>
        <taxon>metagenomes</taxon>
        <taxon>ecological metagenomes</taxon>
    </lineage>
</organism>
<dbReference type="AlphaFoldDB" id="A0A6J6V6Z6"/>
<accession>A0A6J6V6Z6</accession>
<evidence type="ECO:0000313" key="5">
    <source>
        <dbReference type="EMBL" id="CAB4368418.1"/>
    </source>
</evidence>
<dbReference type="InterPro" id="IPR001478">
    <property type="entry name" value="PDZ"/>
</dbReference>
<evidence type="ECO:0000259" key="4">
    <source>
        <dbReference type="PROSITE" id="PS50106"/>
    </source>
</evidence>
<name>A0A6J6V6Z6_9ZZZZ</name>
<reference evidence="7" key="1">
    <citation type="submission" date="2020-05" db="EMBL/GenBank/DDBJ databases">
        <authorList>
            <person name="Chiriac C."/>
            <person name="Salcher M."/>
            <person name="Ghai R."/>
            <person name="Kavagutti S V."/>
        </authorList>
    </citation>
    <scope>NUCLEOTIDE SEQUENCE</scope>
</reference>
<dbReference type="InterPro" id="IPR009003">
    <property type="entry name" value="Peptidase_S1_PA"/>
</dbReference>
<dbReference type="EMBL" id="CAETWZ010000150">
    <property type="protein sequence ID" value="CAB4368418.1"/>
    <property type="molecule type" value="Genomic_DNA"/>
</dbReference>
<evidence type="ECO:0000256" key="1">
    <source>
        <dbReference type="ARBA" id="ARBA00022670"/>
    </source>
</evidence>
<dbReference type="GO" id="GO:0006508">
    <property type="term" value="P:proteolysis"/>
    <property type="evidence" value="ECO:0007669"/>
    <property type="project" value="UniProtKB-KW"/>
</dbReference>
<dbReference type="GO" id="GO:0004252">
    <property type="term" value="F:serine-type endopeptidase activity"/>
    <property type="evidence" value="ECO:0007669"/>
    <property type="project" value="InterPro"/>
</dbReference>
<dbReference type="Pfam" id="PF13365">
    <property type="entry name" value="Trypsin_2"/>
    <property type="match status" value="1"/>
</dbReference>
<evidence type="ECO:0000256" key="3">
    <source>
        <dbReference type="SAM" id="Phobius"/>
    </source>
</evidence>
<sequence>MSFESHWADTPPAAPAARPRGNRVVALLLVLAMSVGGGIVGGLIGANSSDSSSTGGPLVTAAPVKPENVGKTDIARAAATIAPSIVTIDSLTGTSESVGTGIIVTSDGEIITNNHVVEGATSVRVRLNGTTSPISAKVLATDSGNDLALIKLDNAKGLTVATFADPASIAVGDPVVAVGYALALDGGPSVTSGIISALSRTLTDSSGALNGLIQTDAAISSGNSGGPLINLNGQVVGINTAVANGDSNTAANNIGFAIGVAEVQRVASLLRAEAGGTAREQGYLGISLTDRKDGGAGAVVAEVQADSPADKAGLKVNDIVLQINGQAITGQGALIAIVRDSAPGDVIKITVERDGKPKDLSATLVARPKE</sequence>
<keyword evidence="2" id="KW-0378">Hydrolase</keyword>
<keyword evidence="3" id="KW-0472">Membrane</keyword>